<evidence type="ECO:0000256" key="3">
    <source>
        <dbReference type="ARBA" id="ARBA00022450"/>
    </source>
</evidence>
<dbReference type="PROSITE" id="PS00455">
    <property type="entry name" value="AMP_BINDING"/>
    <property type="match status" value="1"/>
</dbReference>
<dbReference type="RefSeq" id="WP_216669978.1">
    <property type="nucleotide sequence ID" value="NZ_CAWOXK010000001.1"/>
</dbReference>
<name>A0A856MCR7_9CYAN</name>
<evidence type="ECO:0000256" key="5">
    <source>
        <dbReference type="SAM" id="MobiDB-lite"/>
    </source>
</evidence>
<dbReference type="Gene3D" id="3.40.50.980">
    <property type="match status" value="2"/>
</dbReference>
<feature type="region of interest" description="Disordered" evidence="5">
    <location>
        <begin position="579"/>
        <end position="602"/>
    </location>
</feature>
<dbReference type="FunFam" id="3.40.50.12780:FF:000012">
    <property type="entry name" value="Non-ribosomal peptide synthetase"/>
    <property type="match status" value="1"/>
</dbReference>
<dbReference type="InterPro" id="IPR006162">
    <property type="entry name" value="Ppantetheine_attach_site"/>
</dbReference>
<dbReference type="PRINTS" id="PR00154">
    <property type="entry name" value="AMPBINDING"/>
</dbReference>
<feature type="domain" description="Carrier" evidence="6">
    <location>
        <begin position="622"/>
        <end position="697"/>
    </location>
</feature>
<dbReference type="Gene3D" id="3.40.50.720">
    <property type="entry name" value="NAD(P)-binding Rossmann-like Domain"/>
    <property type="match status" value="1"/>
</dbReference>
<dbReference type="SUPFAM" id="SSF56801">
    <property type="entry name" value="Acetyl-CoA synthetase-like"/>
    <property type="match status" value="1"/>
</dbReference>
<feature type="compositionally biased region" description="Polar residues" evidence="5">
    <location>
        <begin position="587"/>
        <end position="602"/>
    </location>
</feature>
<dbReference type="InterPro" id="IPR009081">
    <property type="entry name" value="PP-bd_ACP"/>
</dbReference>
<evidence type="ECO:0000313" key="8">
    <source>
        <dbReference type="Proteomes" id="UP000503129"/>
    </source>
</evidence>
<dbReference type="AlphaFoldDB" id="A0A856MCR7"/>
<dbReference type="PANTHER" id="PTHR44845:SF6">
    <property type="entry name" value="BETA-ALANINE-ACTIVATING ENZYME"/>
    <property type="match status" value="1"/>
</dbReference>
<dbReference type="CDD" id="cd05235">
    <property type="entry name" value="SDR_e1"/>
    <property type="match status" value="1"/>
</dbReference>
<dbReference type="GO" id="GO:0044550">
    <property type="term" value="P:secondary metabolite biosynthetic process"/>
    <property type="evidence" value="ECO:0007669"/>
    <property type="project" value="UniProtKB-ARBA"/>
</dbReference>
<dbReference type="NCBIfam" id="TIGR01746">
    <property type="entry name" value="Thioester-redct"/>
    <property type="match status" value="1"/>
</dbReference>
<dbReference type="InterPro" id="IPR013120">
    <property type="entry name" value="FAR_NAD-bd"/>
</dbReference>
<evidence type="ECO:0000256" key="4">
    <source>
        <dbReference type="ARBA" id="ARBA00022553"/>
    </source>
</evidence>
<evidence type="ECO:0000313" key="7">
    <source>
        <dbReference type="EMBL" id="QDL07889.1"/>
    </source>
</evidence>
<dbReference type="PANTHER" id="PTHR44845">
    <property type="entry name" value="CARRIER DOMAIN-CONTAINING PROTEIN"/>
    <property type="match status" value="1"/>
</dbReference>
<dbReference type="FunFam" id="3.30.300.30:FF:000010">
    <property type="entry name" value="Enterobactin synthetase component F"/>
    <property type="match status" value="1"/>
</dbReference>
<keyword evidence="8" id="KW-1185">Reference proteome</keyword>
<dbReference type="InterPro" id="IPR045851">
    <property type="entry name" value="AMP-bd_C_sf"/>
</dbReference>
<evidence type="ECO:0000259" key="6">
    <source>
        <dbReference type="PROSITE" id="PS50075"/>
    </source>
</evidence>
<keyword evidence="3" id="KW-0596">Phosphopantetheine</keyword>
<keyword evidence="4" id="KW-0597">Phosphoprotein</keyword>
<dbReference type="SUPFAM" id="SSF51735">
    <property type="entry name" value="NAD(P)-binding Rossmann-fold domains"/>
    <property type="match status" value="1"/>
</dbReference>
<evidence type="ECO:0000256" key="1">
    <source>
        <dbReference type="ARBA" id="ARBA00001957"/>
    </source>
</evidence>
<dbReference type="InterPro" id="IPR036736">
    <property type="entry name" value="ACP-like_sf"/>
</dbReference>
<dbReference type="Pfam" id="PF00501">
    <property type="entry name" value="AMP-binding"/>
    <property type="match status" value="1"/>
</dbReference>
<dbReference type="InterPro" id="IPR036291">
    <property type="entry name" value="NAD(P)-bd_dom_sf"/>
</dbReference>
<organism evidence="7 8">
    <name type="scientific">Brasilonema sennae CENA114</name>
    <dbReference type="NCBI Taxonomy" id="415709"/>
    <lineage>
        <taxon>Bacteria</taxon>
        <taxon>Bacillati</taxon>
        <taxon>Cyanobacteriota</taxon>
        <taxon>Cyanophyceae</taxon>
        <taxon>Nostocales</taxon>
        <taxon>Scytonemataceae</taxon>
        <taxon>Brasilonema</taxon>
        <taxon>Bromeliae group (in: Brasilonema)</taxon>
    </lineage>
</organism>
<reference evidence="7 8" key="1">
    <citation type="submission" date="2018-06" db="EMBL/GenBank/DDBJ databases">
        <title>Comparative genomics of Brasilonema spp. strains.</title>
        <authorList>
            <person name="Alvarenga D.O."/>
            <person name="Fiore M.F."/>
            <person name="Varani A.M."/>
        </authorList>
    </citation>
    <scope>NUCLEOTIDE SEQUENCE [LARGE SCALE GENOMIC DNA]</scope>
    <source>
        <strain evidence="7 8">CENA114</strain>
    </source>
</reference>
<dbReference type="InterPro" id="IPR010080">
    <property type="entry name" value="Thioester_reductase-like_dom"/>
</dbReference>
<dbReference type="FunFam" id="1.10.1200.10:FF:000005">
    <property type="entry name" value="Nonribosomal peptide synthetase 1"/>
    <property type="match status" value="1"/>
</dbReference>
<dbReference type="KEGG" id="bsen:DP114_08225"/>
<dbReference type="CDD" id="cd12116">
    <property type="entry name" value="A_NRPS_Ta1_like"/>
    <property type="match status" value="1"/>
</dbReference>
<dbReference type="PROSITE" id="PS50075">
    <property type="entry name" value="CARRIER"/>
    <property type="match status" value="1"/>
</dbReference>
<dbReference type="InterPro" id="IPR025110">
    <property type="entry name" value="AMP-bd_C"/>
</dbReference>
<dbReference type="Proteomes" id="UP000503129">
    <property type="component" value="Chromosome"/>
</dbReference>
<dbReference type="SUPFAM" id="SSF47336">
    <property type="entry name" value="ACP-like"/>
    <property type="match status" value="1"/>
</dbReference>
<protein>
    <submittedName>
        <fullName evidence="7">Phenylalanine racemase</fullName>
    </submittedName>
</protein>
<dbReference type="Pfam" id="PF07993">
    <property type="entry name" value="NAD_binding_4"/>
    <property type="match status" value="1"/>
</dbReference>
<dbReference type="Pfam" id="PF13193">
    <property type="entry name" value="AMP-binding_C"/>
    <property type="match status" value="1"/>
</dbReference>
<dbReference type="FunFam" id="3.40.50.980:FF:000001">
    <property type="entry name" value="Non-ribosomal peptide synthetase"/>
    <property type="match status" value="1"/>
</dbReference>
<dbReference type="Pfam" id="PF00550">
    <property type="entry name" value="PP-binding"/>
    <property type="match status" value="1"/>
</dbReference>
<sequence>MTSLVSNLVQQPLDLSVLTTPESHLLLKEWNQTQAHFPKNLCIHQWIELQVKVTPDKVAVIFEEARSAVRPAPVLAVSVTMGDWRTRRASRRVDEQLTYRELNRRANKLAHYLRSLNVGPEVLVGICLECSTNLLIGLLGILKAGGAYVPLDPAYPQERLEWILEDSQIKVLLTQQNLLEQLPQHQAQVVCIDTDEEIIAVASEENPKTQVTPENLAYILYTSGSTGKPKGVQIEHRSVVNFLNSMRKEPGLTQEDVLLAVTTICFDIAGLELYLPLIVGARIVLASREVASSGEQLSKLLAKSGATVMQATPATWRLLLAAGWQGNKQLKILCGGEALTPGLANQLQQLVHSLWNMYGPTETTIWSAVYKVEPENIQVPIGKPIDNTQIYLVEPQVPAKLDPLKPVPIGTAGELLIGGAGLARGYRNRPELNSEKFIPNPFSDKPGERLYRTGDLARYLPDGKISFIGRIDDQVKIRGFRIELGDIEVALSQYPGVREVVVVATEDNPGDKRLVAYLVKEPSSQKLCLRDLRSFLQEKLPKYMIPSVFVLMDSLPLTPNAKVDRRSLSRSRFASTLSKSSWSSQSPTEKNTPPNSSQPNFFASTLQTLNQDRSILNDAFVAPRTKVERQLAQIWTQVLSVESVGIHDNFFELGGHSLLLVQMLARVRETFQLELPVLSLFQAPTIAGLAEAIEGRGDSTDLYAEAVLDQAIRPVTEPQRLFLTGATGFIGAFLLCELLREFPQAKIYCLVRATSAYVAKQKIRQNLERYLLWNNELNSRIIPVVGDLSQPLFGLNEQQFGELTREIDVIYHNGAFVNLIYPYAALRAVNVLGTQEILRLASLFKVKPVHFISSLDVFQSPTYQQMKVILESDELADCEGLSNGYAQSKWVAEKLVMTAKERGIPVCIYRLGTIVGHSQTGASPTNDLISRMLKGFIDLKSAPDLDLSLNLTPVDYVSRAIAYLSRQKASVGKAFHIGNPQTLPMRQLVRSINDLGYSVRFISYEQWQTNLLNSNNYQETALSPVVSLFTEKMSPKQQTYLETSALVCQTFDYQNTLDGLAGTSIACPPVSLKLVNYLKKGVR</sequence>
<proteinExistence type="inferred from homology"/>
<dbReference type="InterPro" id="IPR000873">
    <property type="entry name" value="AMP-dep_synth/lig_dom"/>
</dbReference>
<dbReference type="SMART" id="SM00823">
    <property type="entry name" value="PKS_PP"/>
    <property type="match status" value="1"/>
</dbReference>
<dbReference type="Gene3D" id="1.10.1200.10">
    <property type="entry name" value="ACP-like"/>
    <property type="match status" value="1"/>
</dbReference>
<dbReference type="InterPro" id="IPR020806">
    <property type="entry name" value="PKS_PP-bd"/>
</dbReference>
<dbReference type="Gene3D" id="2.30.38.10">
    <property type="entry name" value="Luciferase, Domain 3"/>
    <property type="match status" value="1"/>
</dbReference>
<dbReference type="EMBL" id="CP030118">
    <property type="protein sequence ID" value="QDL07889.1"/>
    <property type="molecule type" value="Genomic_DNA"/>
</dbReference>
<dbReference type="PROSITE" id="PS00012">
    <property type="entry name" value="PHOSPHOPANTETHEINE"/>
    <property type="match status" value="1"/>
</dbReference>
<evidence type="ECO:0000256" key="2">
    <source>
        <dbReference type="ARBA" id="ARBA00006432"/>
    </source>
</evidence>
<dbReference type="GO" id="GO:0043041">
    <property type="term" value="P:amino acid activation for nonribosomal peptide biosynthetic process"/>
    <property type="evidence" value="ECO:0007669"/>
    <property type="project" value="UniProtKB-ARBA"/>
</dbReference>
<dbReference type="InterPro" id="IPR020459">
    <property type="entry name" value="AMP-binding"/>
</dbReference>
<dbReference type="InterPro" id="IPR020845">
    <property type="entry name" value="AMP-binding_CS"/>
</dbReference>
<accession>A0A856MCR7</accession>
<dbReference type="Gene3D" id="3.30.300.30">
    <property type="match status" value="1"/>
</dbReference>
<gene>
    <name evidence="7" type="ORF">DP114_08225</name>
</gene>
<comment type="cofactor">
    <cofactor evidence="1">
        <name>pantetheine 4'-phosphate</name>
        <dbReference type="ChEBI" id="CHEBI:47942"/>
    </cofactor>
</comment>
<comment type="similarity">
    <text evidence="2">Belongs to the ATP-dependent AMP-binding enzyme family.</text>
</comment>
<dbReference type="NCBIfam" id="TIGR01733">
    <property type="entry name" value="AA-adenyl-dom"/>
    <property type="match status" value="1"/>
</dbReference>
<dbReference type="InterPro" id="IPR010071">
    <property type="entry name" value="AA_adenyl_dom"/>
</dbReference>
<dbReference type="GO" id="GO:0031177">
    <property type="term" value="F:phosphopantetheine binding"/>
    <property type="evidence" value="ECO:0007669"/>
    <property type="project" value="InterPro"/>
</dbReference>